<comment type="subcellular location">
    <subcellularLocation>
        <location evidence="1">Endomembrane system</location>
    </subcellularLocation>
</comment>
<comment type="similarity">
    <text evidence="7">Belongs to the early nodulin-like (ENODL) family.</text>
</comment>
<evidence type="ECO:0000256" key="10">
    <source>
        <dbReference type="SAM" id="SignalP"/>
    </source>
</evidence>
<evidence type="ECO:0000256" key="7">
    <source>
        <dbReference type="ARBA" id="ARBA00035011"/>
    </source>
</evidence>
<dbReference type="GO" id="GO:0009055">
    <property type="term" value="F:electron transfer activity"/>
    <property type="evidence" value="ECO:0007669"/>
    <property type="project" value="InterPro"/>
</dbReference>
<keyword evidence="13" id="KW-1185">Reference proteome</keyword>
<feature type="domain" description="Phytocyanin" evidence="11">
    <location>
        <begin position="25"/>
        <end position="125"/>
    </location>
</feature>
<dbReference type="PROSITE" id="PS51485">
    <property type="entry name" value="PHYTOCYANIN"/>
    <property type="match status" value="1"/>
</dbReference>
<dbReference type="Proteomes" id="UP001374584">
    <property type="component" value="Unassembled WGS sequence"/>
</dbReference>
<dbReference type="Gene3D" id="2.60.40.420">
    <property type="entry name" value="Cupredoxins - blue copper proteins"/>
    <property type="match status" value="1"/>
</dbReference>
<proteinExistence type="inferred from homology"/>
<feature type="signal peptide" evidence="10">
    <location>
        <begin position="1"/>
        <end position="25"/>
    </location>
</feature>
<dbReference type="Pfam" id="PF02298">
    <property type="entry name" value="Cu_bind_like"/>
    <property type="match status" value="1"/>
</dbReference>
<dbReference type="PANTHER" id="PTHR33021">
    <property type="entry name" value="BLUE COPPER PROTEIN"/>
    <property type="match status" value="1"/>
</dbReference>
<evidence type="ECO:0000313" key="13">
    <source>
        <dbReference type="Proteomes" id="UP001374584"/>
    </source>
</evidence>
<dbReference type="AlphaFoldDB" id="A0AAN9QEQ4"/>
<evidence type="ECO:0000256" key="8">
    <source>
        <dbReference type="ARBA" id="ARBA00037626"/>
    </source>
</evidence>
<gene>
    <name evidence="12" type="ORF">VNO80_29142</name>
</gene>
<keyword evidence="9" id="KW-1133">Transmembrane helix</keyword>
<dbReference type="SUPFAM" id="SSF49503">
    <property type="entry name" value="Cupredoxins"/>
    <property type="match status" value="1"/>
</dbReference>
<dbReference type="EMBL" id="JAYMYR010000011">
    <property type="protein sequence ID" value="KAK7332391.1"/>
    <property type="molecule type" value="Genomic_DNA"/>
</dbReference>
<evidence type="ECO:0000256" key="6">
    <source>
        <dbReference type="ARBA" id="ARBA00023180"/>
    </source>
</evidence>
<evidence type="ECO:0000313" key="12">
    <source>
        <dbReference type="EMBL" id="KAK7332391.1"/>
    </source>
</evidence>
<comment type="caution">
    <text evidence="12">The sequence shown here is derived from an EMBL/GenBank/DDBJ whole genome shotgun (WGS) entry which is preliminary data.</text>
</comment>
<dbReference type="CDD" id="cd04216">
    <property type="entry name" value="Phytocyanin"/>
    <property type="match status" value="1"/>
</dbReference>
<keyword evidence="9" id="KW-0812">Transmembrane</keyword>
<keyword evidence="2" id="KW-0536">Nodulation</keyword>
<organism evidence="12 13">
    <name type="scientific">Phaseolus coccineus</name>
    <name type="common">Scarlet runner bean</name>
    <name type="synonym">Phaseolus multiflorus</name>
    <dbReference type="NCBI Taxonomy" id="3886"/>
    <lineage>
        <taxon>Eukaryota</taxon>
        <taxon>Viridiplantae</taxon>
        <taxon>Streptophyta</taxon>
        <taxon>Embryophyta</taxon>
        <taxon>Tracheophyta</taxon>
        <taxon>Spermatophyta</taxon>
        <taxon>Magnoliopsida</taxon>
        <taxon>eudicotyledons</taxon>
        <taxon>Gunneridae</taxon>
        <taxon>Pentapetalae</taxon>
        <taxon>rosids</taxon>
        <taxon>fabids</taxon>
        <taxon>Fabales</taxon>
        <taxon>Fabaceae</taxon>
        <taxon>Papilionoideae</taxon>
        <taxon>50 kb inversion clade</taxon>
        <taxon>NPAAA clade</taxon>
        <taxon>indigoferoid/millettioid clade</taxon>
        <taxon>Phaseoleae</taxon>
        <taxon>Phaseolus</taxon>
    </lineage>
</organism>
<dbReference type="InterPro" id="IPR008972">
    <property type="entry name" value="Cupredoxin"/>
</dbReference>
<protein>
    <recommendedName>
        <fullName evidence="11">Phytocyanin domain-containing protein</fullName>
    </recommendedName>
</protein>
<evidence type="ECO:0000256" key="5">
    <source>
        <dbReference type="ARBA" id="ARBA00023157"/>
    </source>
</evidence>
<comment type="function">
    <text evidence="8">May act as a carbohydrate transporter.</text>
</comment>
<feature type="chain" id="PRO_5042955133" description="Phytocyanin domain-containing protein" evidence="10">
    <location>
        <begin position="26"/>
        <end position="183"/>
    </location>
</feature>
<evidence type="ECO:0000259" key="11">
    <source>
        <dbReference type="PROSITE" id="PS51485"/>
    </source>
</evidence>
<keyword evidence="6" id="KW-0325">Glycoprotein</keyword>
<evidence type="ECO:0000256" key="1">
    <source>
        <dbReference type="ARBA" id="ARBA00004308"/>
    </source>
</evidence>
<dbReference type="PANTHER" id="PTHR33021:SF31">
    <property type="entry name" value="OS02G0720100 PROTEIN"/>
    <property type="match status" value="1"/>
</dbReference>
<feature type="transmembrane region" description="Helical" evidence="9">
    <location>
        <begin position="155"/>
        <end position="175"/>
    </location>
</feature>
<evidence type="ECO:0000256" key="4">
    <source>
        <dbReference type="ARBA" id="ARBA00023136"/>
    </source>
</evidence>
<evidence type="ECO:0000256" key="9">
    <source>
        <dbReference type="SAM" id="Phobius"/>
    </source>
</evidence>
<dbReference type="GO" id="GO:0005886">
    <property type="term" value="C:plasma membrane"/>
    <property type="evidence" value="ECO:0007669"/>
    <property type="project" value="TreeGrafter"/>
</dbReference>
<accession>A0AAN9QEQ4</accession>
<dbReference type="GO" id="GO:0009877">
    <property type="term" value="P:nodulation"/>
    <property type="evidence" value="ECO:0007669"/>
    <property type="project" value="UniProtKB-KW"/>
</dbReference>
<keyword evidence="4 9" id="KW-0472">Membrane</keyword>
<dbReference type="InterPro" id="IPR039391">
    <property type="entry name" value="Phytocyanin-like"/>
</dbReference>
<keyword evidence="5" id="KW-1015">Disulfide bond</keyword>
<keyword evidence="3 10" id="KW-0732">Signal</keyword>
<name>A0AAN9QEQ4_PHACN</name>
<reference evidence="12 13" key="1">
    <citation type="submission" date="2024-01" db="EMBL/GenBank/DDBJ databases">
        <title>The genomes of 5 underutilized Papilionoideae crops provide insights into root nodulation and disease resistanc.</title>
        <authorList>
            <person name="Jiang F."/>
        </authorList>
    </citation>
    <scope>NUCLEOTIDE SEQUENCE [LARGE SCALE GENOMIC DNA]</scope>
    <source>
        <strain evidence="12">JINMINGXINNONG_FW02</strain>
        <tissue evidence="12">Leaves</tissue>
    </source>
</reference>
<dbReference type="GO" id="GO:0012505">
    <property type="term" value="C:endomembrane system"/>
    <property type="evidence" value="ECO:0007669"/>
    <property type="project" value="UniProtKB-SubCell"/>
</dbReference>
<evidence type="ECO:0000256" key="3">
    <source>
        <dbReference type="ARBA" id="ARBA00022729"/>
    </source>
</evidence>
<dbReference type="InterPro" id="IPR003245">
    <property type="entry name" value="Phytocyanin_dom"/>
</dbReference>
<dbReference type="FunFam" id="2.60.40.420:FF:000034">
    <property type="entry name" value="Cupredoxin superfamily protein"/>
    <property type="match status" value="1"/>
</dbReference>
<sequence length="183" mass="19837">MGKGIIFSVALVLICLGGKGAAGQAHHVVGADRGWDPTSDLVSWSSGRLFRVGDQIWLTYSVAEGLVAEVKSKEEYEACDVRNPIKMYTEGLHAIPLESEGMRYFVSSEAQNCKNGLKLHIEVLPKGQGITNKKYSTLSDYEAAAPTTPSASTRYGHSTVLLLTLMFCVIIGLAYSHPSLPYI</sequence>
<evidence type="ECO:0000256" key="2">
    <source>
        <dbReference type="ARBA" id="ARBA00022458"/>
    </source>
</evidence>